<dbReference type="Pfam" id="PF01032">
    <property type="entry name" value="FecCD"/>
    <property type="match status" value="1"/>
</dbReference>
<keyword evidence="3" id="KW-0813">Transport</keyword>
<dbReference type="PANTHER" id="PTHR30472">
    <property type="entry name" value="FERRIC ENTEROBACTIN TRANSPORT SYSTEM PERMEASE PROTEIN"/>
    <property type="match status" value="1"/>
</dbReference>
<dbReference type="Gene3D" id="1.10.3470.10">
    <property type="entry name" value="ABC transporter involved in vitamin B12 uptake, BtuC"/>
    <property type="match status" value="1"/>
</dbReference>
<feature type="transmembrane region" description="Helical" evidence="8">
    <location>
        <begin position="38"/>
        <end position="58"/>
    </location>
</feature>
<reference evidence="9 10" key="1">
    <citation type="submission" date="2020-08" db="EMBL/GenBank/DDBJ databases">
        <title>Genomic Encyclopedia of Type Strains, Phase III (KMG-III): the genomes of soil and plant-associated and newly described type strains.</title>
        <authorList>
            <person name="Whitman W."/>
        </authorList>
    </citation>
    <scope>NUCLEOTIDE SEQUENCE [LARGE SCALE GENOMIC DNA]</scope>
    <source>
        <strain evidence="9 10">CECT 8897</strain>
    </source>
</reference>
<keyword evidence="10" id="KW-1185">Reference proteome</keyword>
<evidence type="ECO:0000313" key="9">
    <source>
        <dbReference type="EMBL" id="MBB3118786.1"/>
    </source>
</evidence>
<sequence>MRRAIPLWAVWLAAAALAAVFIFAGAGLDFDYTIPKRLLRLAAIVIGGVCVALSAIAFQTLAGNRILTPAIMGYEAVYLLWQALLLLLLGAQGQALLGVGGNFLVSIVLMLVYSWGLHRWLLRGSGGDLYRPLLLGLVLTMVIDSFTQFVQLRIAPGEFAVFQGLSYASFNRARPESLLVAALALAAVCVAARKTLPVLDVLALGREQAISLGVDHAHHTRRYLALIAILVAVSTSLIGPTAFMGIFVANTAYALAGNGRHCSTLALGCAVAIGIFIAAQLLVEHLFNYKTTVSILVNLVCGAYFLALTVRKRSST</sequence>
<dbReference type="GO" id="GO:0033214">
    <property type="term" value="P:siderophore-iron import into cell"/>
    <property type="evidence" value="ECO:0007669"/>
    <property type="project" value="TreeGrafter"/>
</dbReference>
<dbReference type="RefSeq" id="WP_183440678.1">
    <property type="nucleotide sequence ID" value="NZ_JACHXD010000004.1"/>
</dbReference>
<protein>
    <submittedName>
        <fullName evidence="9">Iron complex transport system permease protein</fullName>
    </submittedName>
</protein>
<name>A0A7W5B934_9BURK</name>
<feature type="transmembrane region" description="Helical" evidence="8">
    <location>
        <begin position="6"/>
        <end position="26"/>
    </location>
</feature>
<feature type="transmembrane region" description="Helical" evidence="8">
    <location>
        <begin position="129"/>
        <end position="147"/>
    </location>
</feature>
<dbReference type="EMBL" id="JACHXD010000004">
    <property type="protein sequence ID" value="MBB3118786.1"/>
    <property type="molecule type" value="Genomic_DNA"/>
</dbReference>
<dbReference type="InterPro" id="IPR000522">
    <property type="entry name" value="ABC_transptr_permease_BtuC"/>
</dbReference>
<dbReference type="Proteomes" id="UP000541535">
    <property type="component" value="Unassembled WGS sequence"/>
</dbReference>
<dbReference type="GO" id="GO:0005886">
    <property type="term" value="C:plasma membrane"/>
    <property type="evidence" value="ECO:0007669"/>
    <property type="project" value="UniProtKB-SubCell"/>
</dbReference>
<keyword evidence="5 8" id="KW-0812">Transmembrane</keyword>
<comment type="similarity">
    <text evidence="2">Belongs to the binding-protein-dependent transport system permease family. FecCD subfamily.</text>
</comment>
<evidence type="ECO:0000256" key="1">
    <source>
        <dbReference type="ARBA" id="ARBA00004651"/>
    </source>
</evidence>
<keyword evidence="6 8" id="KW-1133">Transmembrane helix</keyword>
<keyword evidence="4" id="KW-1003">Cell membrane</keyword>
<dbReference type="PANTHER" id="PTHR30472:SF19">
    <property type="entry name" value="PETROBACTIN IMPORT SYSTEM PERMEASE PROTEIN YCLO"/>
    <property type="match status" value="1"/>
</dbReference>
<feature type="transmembrane region" description="Helical" evidence="8">
    <location>
        <begin position="289"/>
        <end position="310"/>
    </location>
</feature>
<feature type="transmembrane region" description="Helical" evidence="8">
    <location>
        <begin position="70"/>
        <end position="89"/>
    </location>
</feature>
<evidence type="ECO:0000313" key="10">
    <source>
        <dbReference type="Proteomes" id="UP000541535"/>
    </source>
</evidence>
<feature type="transmembrane region" description="Helical" evidence="8">
    <location>
        <begin position="223"/>
        <end position="253"/>
    </location>
</feature>
<comment type="caution">
    <text evidence="9">The sequence shown here is derived from an EMBL/GenBank/DDBJ whole genome shotgun (WGS) entry which is preliminary data.</text>
</comment>
<feature type="transmembrane region" description="Helical" evidence="8">
    <location>
        <begin position="96"/>
        <end position="117"/>
    </location>
</feature>
<evidence type="ECO:0000256" key="8">
    <source>
        <dbReference type="SAM" id="Phobius"/>
    </source>
</evidence>
<evidence type="ECO:0000256" key="4">
    <source>
        <dbReference type="ARBA" id="ARBA00022475"/>
    </source>
</evidence>
<dbReference type="SUPFAM" id="SSF81345">
    <property type="entry name" value="ABC transporter involved in vitamin B12 uptake, BtuC"/>
    <property type="match status" value="1"/>
</dbReference>
<evidence type="ECO:0000256" key="5">
    <source>
        <dbReference type="ARBA" id="ARBA00022692"/>
    </source>
</evidence>
<evidence type="ECO:0000256" key="3">
    <source>
        <dbReference type="ARBA" id="ARBA00022448"/>
    </source>
</evidence>
<dbReference type="AlphaFoldDB" id="A0A7W5B934"/>
<evidence type="ECO:0000256" key="2">
    <source>
        <dbReference type="ARBA" id="ARBA00007935"/>
    </source>
</evidence>
<proteinExistence type="inferred from homology"/>
<keyword evidence="7 8" id="KW-0472">Membrane</keyword>
<organism evidence="9 10">
    <name type="scientific">Pseudoduganella violacea</name>
    <dbReference type="NCBI Taxonomy" id="1715466"/>
    <lineage>
        <taxon>Bacteria</taxon>
        <taxon>Pseudomonadati</taxon>
        <taxon>Pseudomonadota</taxon>
        <taxon>Betaproteobacteria</taxon>
        <taxon>Burkholderiales</taxon>
        <taxon>Oxalobacteraceae</taxon>
        <taxon>Telluria group</taxon>
        <taxon>Pseudoduganella</taxon>
    </lineage>
</organism>
<evidence type="ECO:0000256" key="7">
    <source>
        <dbReference type="ARBA" id="ARBA00023136"/>
    </source>
</evidence>
<accession>A0A7W5B934</accession>
<evidence type="ECO:0000256" key="6">
    <source>
        <dbReference type="ARBA" id="ARBA00022989"/>
    </source>
</evidence>
<dbReference type="GO" id="GO:0022857">
    <property type="term" value="F:transmembrane transporter activity"/>
    <property type="evidence" value="ECO:0007669"/>
    <property type="project" value="InterPro"/>
</dbReference>
<feature type="transmembrane region" description="Helical" evidence="8">
    <location>
        <begin position="265"/>
        <end position="283"/>
    </location>
</feature>
<comment type="subcellular location">
    <subcellularLocation>
        <location evidence="1">Cell membrane</location>
        <topology evidence="1">Multi-pass membrane protein</topology>
    </subcellularLocation>
</comment>
<dbReference type="InterPro" id="IPR037294">
    <property type="entry name" value="ABC_BtuC-like"/>
</dbReference>
<gene>
    <name evidence="9" type="ORF">FHS03_001831</name>
</gene>